<comment type="caution">
    <text evidence="2">The sequence shown here is derived from an EMBL/GenBank/DDBJ whole genome shotgun (WGS) entry which is preliminary data.</text>
</comment>
<dbReference type="PANTHER" id="PTHR47643">
    <property type="entry name" value="TPR DOMAIN PROTEIN (AFU_ORTHOLOGUE AFUA_5G12710)"/>
    <property type="match status" value="1"/>
</dbReference>
<keyword evidence="3" id="KW-1185">Reference proteome</keyword>
<reference evidence="2" key="1">
    <citation type="submission" date="2023-06" db="EMBL/GenBank/DDBJ databases">
        <title>Genome-scale phylogeny and comparative genomics of the fungal order Sordariales.</title>
        <authorList>
            <consortium name="Lawrence Berkeley National Laboratory"/>
            <person name="Hensen N."/>
            <person name="Bonometti L."/>
            <person name="Westerberg I."/>
            <person name="Brannstrom I.O."/>
            <person name="Guillou S."/>
            <person name="Cros-Aarteil S."/>
            <person name="Calhoun S."/>
            <person name="Haridas S."/>
            <person name="Kuo A."/>
            <person name="Mondo S."/>
            <person name="Pangilinan J."/>
            <person name="Riley R."/>
            <person name="Labutti K."/>
            <person name="Andreopoulos B."/>
            <person name="Lipzen A."/>
            <person name="Chen C."/>
            <person name="Yanf M."/>
            <person name="Daum C."/>
            <person name="Ng V."/>
            <person name="Clum A."/>
            <person name="Steindorff A."/>
            <person name="Ohm R."/>
            <person name="Martin F."/>
            <person name="Silar P."/>
            <person name="Natvig D."/>
            <person name="Lalanne C."/>
            <person name="Gautier V."/>
            <person name="Ament-Velasquez S.L."/>
            <person name="Kruys A."/>
            <person name="Hutchinson M.I."/>
            <person name="Powell A.J."/>
            <person name="Barry K."/>
            <person name="Miller A.N."/>
            <person name="Grigoriev I.V."/>
            <person name="Debuchy R."/>
            <person name="Gladieux P."/>
            <person name="Thoren M.H."/>
            <person name="Johannesson H."/>
        </authorList>
    </citation>
    <scope>NUCLEOTIDE SEQUENCE</scope>
    <source>
        <strain evidence="2">CBS 540.89</strain>
    </source>
</reference>
<dbReference type="SUPFAM" id="SSF82199">
    <property type="entry name" value="SET domain"/>
    <property type="match status" value="1"/>
</dbReference>
<dbReference type="InterPro" id="IPR011990">
    <property type="entry name" value="TPR-like_helical_dom_sf"/>
</dbReference>
<dbReference type="InterPro" id="IPR046341">
    <property type="entry name" value="SET_dom_sf"/>
</dbReference>
<dbReference type="AlphaFoldDB" id="A0AA40E3Y2"/>
<sequence>MNTHQAQDFPQIVAHIEEQKRMLRNAQSRAGQRPARKNRREETILRFNFSRLSVHRHQFSGLLVSRTSFIPSPYAPCAQPLSDLSKIMIDDLVLETHHRGTYLLVRVVTPQDWITAVMAIVEDERGEVLLLQLYHQVDTTPRPEDILAPGTVLIIKDPYLKLTADGGHGLRADHVSDIVFLPAHDDRIPSCWRSDLQSPQDQSASFWKAKGNDCFGQSRYRAAVEYYTRALVSSPTTEESHTIKLNRSLAFLKTNHFDAALADVESLLSDTATKAGEKALFRKAQALYGLQRFRECCDVLTKLRVNYPNNTAAKAKLNAAVNRLAEQTTGKYHFKKLQAEASQLRPPWLDHATYIGPVEVRQSGCRGKGVFTTKAVKAGDLLFCEKAFVYAFSEDGAVNSAGRLDTSILIDVNANSFTTGAQPELITMLVQKLYRNPSLASLVQNLHRGSYEPVQGTFGIIDGNPVLDTFLLTRILLLNNFGCLLSDRAAAQARRQLIGLHTSFHNFPSCGLWAFASHINHSCISNAHRSFIGDMMIVRATEDLPVNTEITIQYLSHLTPQRQQKFVQNWAFACDCALCQDGDQTSDAVIAKRSRLAESLQSVLRPLTRCGSYGGTGSIANVIRKSSALLAELEGTYTKPVEEVPRIALWGGYRDVACALTLPGQGIAPNPQKAVELGLKALQCLGFVIEGGSLGTNQDLVVKKWGFMGNGLLDCWMCLKNAYYKTGSHELALAADGYAKVCYRIQFGEDETFGELD</sequence>
<dbReference type="InterPro" id="IPR001214">
    <property type="entry name" value="SET_dom"/>
</dbReference>
<gene>
    <name evidence="2" type="ORF">B0T21DRAFT_371164</name>
</gene>
<dbReference type="SMART" id="SM00028">
    <property type="entry name" value="TPR"/>
    <property type="match status" value="2"/>
</dbReference>
<evidence type="ECO:0000259" key="1">
    <source>
        <dbReference type="PROSITE" id="PS50280"/>
    </source>
</evidence>
<organism evidence="2 3">
    <name type="scientific">Apiosordaria backusii</name>
    <dbReference type="NCBI Taxonomy" id="314023"/>
    <lineage>
        <taxon>Eukaryota</taxon>
        <taxon>Fungi</taxon>
        <taxon>Dikarya</taxon>
        <taxon>Ascomycota</taxon>
        <taxon>Pezizomycotina</taxon>
        <taxon>Sordariomycetes</taxon>
        <taxon>Sordariomycetidae</taxon>
        <taxon>Sordariales</taxon>
        <taxon>Lasiosphaeriaceae</taxon>
        <taxon>Apiosordaria</taxon>
    </lineage>
</organism>
<evidence type="ECO:0000313" key="3">
    <source>
        <dbReference type="Proteomes" id="UP001172159"/>
    </source>
</evidence>
<dbReference type="EMBL" id="JAUKTV010000010">
    <property type="protein sequence ID" value="KAK0726200.1"/>
    <property type="molecule type" value="Genomic_DNA"/>
</dbReference>
<dbReference type="Pfam" id="PF00856">
    <property type="entry name" value="SET"/>
    <property type="match status" value="1"/>
</dbReference>
<dbReference type="SUPFAM" id="SSF48452">
    <property type="entry name" value="TPR-like"/>
    <property type="match status" value="1"/>
</dbReference>
<dbReference type="InterPro" id="IPR019734">
    <property type="entry name" value="TPR_rpt"/>
</dbReference>
<dbReference type="PANTHER" id="PTHR47643:SF2">
    <property type="entry name" value="TPR DOMAIN PROTEIN (AFU_ORTHOLOGUE AFUA_5G12710)"/>
    <property type="match status" value="1"/>
</dbReference>
<dbReference type="PROSITE" id="PS50280">
    <property type="entry name" value="SET"/>
    <property type="match status" value="1"/>
</dbReference>
<feature type="domain" description="SET" evidence="1">
    <location>
        <begin position="356"/>
        <end position="555"/>
    </location>
</feature>
<dbReference type="CDD" id="cd20071">
    <property type="entry name" value="SET_SMYD"/>
    <property type="match status" value="1"/>
</dbReference>
<proteinExistence type="predicted"/>
<dbReference type="InterPro" id="IPR053209">
    <property type="entry name" value="Gramillin-biosynth_MTr"/>
</dbReference>
<accession>A0AA40E3Y2</accession>
<evidence type="ECO:0000313" key="2">
    <source>
        <dbReference type="EMBL" id="KAK0726200.1"/>
    </source>
</evidence>
<dbReference type="SMART" id="SM00317">
    <property type="entry name" value="SET"/>
    <property type="match status" value="1"/>
</dbReference>
<name>A0AA40E3Y2_9PEZI</name>
<dbReference type="Gene3D" id="1.25.40.10">
    <property type="entry name" value="Tetratricopeptide repeat domain"/>
    <property type="match status" value="1"/>
</dbReference>
<dbReference type="Proteomes" id="UP001172159">
    <property type="component" value="Unassembled WGS sequence"/>
</dbReference>
<protein>
    <recommendedName>
        <fullName evidence="1">SET domain-containing protein</fullName>
    </recommendedName>
</protein>
<dbReference type="Gene3D" id="2.170.270.10">
    <property type="entry name" value="SET domain"/>
    <property type="match status" value="1"/>
</dbReference>